<organism evidence="2 3">
    <name type="scientific">Dendrobium nobile</name>
    <name type="common">Orchid</name>
    <dbReference type="NCBI Taxonomy" id="94219"/>
    <lineage>
        <taxon>Eukaryota</taxon>
        <taxon>Viridiplantae</taxon>
        <taxon>Streptophyta</taxon>
        <taxon>Embryophyta</taxon>
        <taxon>Tracheophyta</taxon>
        <taxon>Spermatophyta</taxon>
        <taxon>Magnoliopsida</taxon>
        <taxon>Liliopsida</taxon>
        <taxon>Asparagales</taxon>
        <taxon>Orchidaceae</taxon>
        <taxon>Epidendroideae</taxon>
        <taxon>Malaxideae</taxon>
        <taxon>Dendrobiinae</taxon>
        <taxon>Dendrobium</taxon>
    </lineage>
</organism>
<keyword evidence="3" id="KW-1185">Reference proteome</keyword>
<dbReference type="OrthoDB" id="7788754at2759"/>
<dbReference type="Proteomes" id="UP000829196">
    <property type="component" value="Unassembled WGS sequence"/>
</dbReference>
<gene>
    <name evidence="2" type="ORF">KFK09_020969</name>
</gene>
<evidence type="ECO:0000256" key="1">
    <source>
        <dbReference type="SAM" id="SignalP"/>
    </source>
</evidence>
<name>A0A8T3AUH5_DENNO</name>
<reference evidence="2" key="1">
    <citation type="journal article" date="2022" name="Front. Genet.">
        <title>Chromosome-Scale Assembly of the Dendrobium nobile Genome Provides Insights Into the Molecular Mechanism of the Biosynthesis of the Medicinal Active Ingredient of Dendrobium.</title>
        <authorList>
            <person name="Xu Q."/>
            <person name="Niu S.-C."/>
            <person name="Li K.-L."/>
            <person name="Zheng P.-J."/>
            <person name="Zhang X.-J."/>
            <person name="Jia Y."/>
            <person name="Liu Y."/>
            <person name="Niu Y.-X."/>
            <person name="Yu L.-H."/>
            <person name="Chen D.-F."/>
            <person name="Zhang G.-Q."/>
        </authorList>
    </citation>
    <scope>NUCLEOTIDE SEQUENCE</scope>
    <source>
        <tissue evidence="2">Leaf</tissue>
    </source>
</reference>
<proteinExistence type="predicted"/>
<accession>A0A8T3AUH5</accession>
<keyword evidence="1" id="KW-0732">Signal</keyword>
<evidence type="ECO:0000313" key="3">
    <source>
        <dbReference type="Proteomes" id="UP000829196"/>
    </source>
</evidence>
<evidence type="ECO:0000313" key="2">
    <source>
        <dbReference type="EMBL" id="KAI0497735.1"/>
    </source>
</evidence>
<protein>
    <submittedName>
        <fullName evidence="2">Uncharacterized protein</fullName>
    </submittedName>
</protein>
<sequence>MVLLAGFLVICLTLGWFWEPGTCEGNEFRRAFPVVEPDFGHTKLRLAREGLEAIRRIRSPIAAVADKDKVWFKTKNDFPQCLILLLPVMTWLCLEAISSSSVVLLGISGKQILGEF</sequence>
<feature type="signal peptide" evidence="1">
    <location>
        <begin position="1"/>
        <end position="23"/>
    </location>
</feature>
<dbReference type="EMBL" id="JAGYWB010000015">
    <property type="protein sequence ID" value="KAI0497735.1"/>
    <property type="molecule type" value="Genomic_DNA"/>
</dbReference>
<dbReference type="AlphaFoldDB" id="A0A8T3AUH5"/>
<comment type="caution">
    <text evidence="2">The sequence shown here is derived from an EMBL/GenBank/DDBJ whole genome shotgun (WGS) entry which is preliminary data.</text>
</comment>
<feature type="chain" id="PRO_5035820759" evidence="1">
    <location>
        <begin position="24"/>
        <end position="116"/>
    </location>
</feature>